<evidence type="ECO:0000259" key="2">
    <source>
        <dbReference type="Pfam" id="PF07833"/>
    </source>
</evidence>
<reference evidence="3 4" key="1">
    <citation type="submission" date="2014-02" db="EMBL/GenBank/DDBJ databases">
        <title>Draft genome sequence of Lysinibacillus manganicus DSM 26584T.</title>
        <authorList>
            <person name="Zhang F."/>
            <person name="Wang G."/>
            <person name="Zhang L."/>
        </authorList>
    </citation>
    <scope>NUCLEOTIDE SEQUENCE [LARGE SCALE GENOMIC DNA]</scope>
    <source>
        <strain evidence="3 4">DSM 26584</strain>
    </source>
</reference>
<accession>A0A0A3I7I7</accession>
<gene>
    <name evidence="3" type="ORF">CD29_05175</name>
</gene>
<sequence>MRKKSLSIIATASLIASSIIVPTASAQYLEGQENVETDGLEYKTLIMGDGEIQTISIDESLEIAKFLQIEGIISEISEEMNGNFLVTVGGEQPFNFYFDDKTIILDNLGQKVELKEGMKFTAYVDSNKPMIMIYPPRYSPEVVIVKTEEAGTVQQDQFDENFLNKNKDLVLNLNDETPIYNLSGKKLSKTDIINKNVLVFYTVSTKSLPAQTSPSKIIVLDPSNEELAYKIAEFDNYEVNGVKMIPLRLIAEQLGYEVEYTGKGAILSKGPVSYTITIGEKMYGYNKALRNFSEAPALLEYGKTYVPFELLEMLVGETK</sequence>
<dbReference type="EMBL" id="JPVN01000005">
    <property type="protein sequence ID" value="KGR79490.1"/>
    <property type="molecule type" value="Genomic_DNA"/>
</dbReference>
<dbReference type="Pfam" id="PF07833">
    <property type="entry name" value="Cu_amine_oxidN1"/>
    <property type="match status" value="1"/>
</dbReference>
<dbReference type="Gene3D" id="3.30.457.10">
    <property type="entry name" value="Copper amine oxidase-like, N-terminal domain"/>
    <property type="match status" value="1"/>
</dbReference>
<dbReference type="InterPro" id="IPR036582">
    <property type="entry name" value="Mao_N_sf"/>
</dbReference>
<dbReference type="RefSeq" id="WP_036183627.1">
    <property type="nucleotide sequence ID" value="NZ_AVDA01000005.1"/>
</dbReference>
<dbReference type="STRING" id="1384049.CD29_05175"/>
<keyword evidence="1" id="KW-0732">Signal</keyword>
<feature type="chain" id="PRO_5002002036" description="Copper amine oxidase-like N-terminal domain-containing protein" evidence="1">
    <location>
        <begin position="27"/>
        <end position="319"/>
    </location>
</feature>
<dbReference type="AlphaFoldDB" id="A0A0A3I7I7"/>
<dbReference type="InterPro" id="IPR012854">
    <property type="entry name" value="Cu_amine_oxidase-like_N"/>
</dbReference>
<protein>
    <recommendedName>
        <fullName evidence="2">Copper amine oxidase-like N-terminal domain-containing protein</fullName>
    </recommendedName>
</protein>
<organism evidence="3 4">
    <name type="scientific">Ureibacillus manganicus DSM 26584</name>
    <dbReference type="NCBI Taxonomy" id="1384049"/>
    <lineage>
        <taxon>Bacteria</taxon>
        <taxon>Bacillati</taxon>
        <taxon>Bacillota</taxon>
        <taxon>Bacilli</taxon>
        <taxon>Bacillales</taxon>
        <taxon>Caryophanaceae</taxon>
        <taxon>Ureibacillus</taxon>
    </lineage>
</organism>
<name>A0A0A3I7I7_9BACL</name>
<feature type="domain" description="Copper amine oxidase-like N-terminal" evidence="2">
    <location>
        <begin position="235"/>
        <end position="312"/>
    </location>
</feature>
<evidence type="ECO:0000313" key="4">
    <source>
        <dbReference type="Proteomes" id="UP000030416"/>
    </source>
</evidence>
<evidence type="ECO:0000256" key="1">
    <source>
        <dbReference type="SAM" id="SignalP"/>
    </source>
</evidence>
<feature type="signal peptide" evidence="1">
    <location>
        <begin position="1"/>
        <end position="26"/>
    </location>
</feature>
<keyword evidence="4" id="KW-1185">Reference proteome</keyword>
<dbReference type="OrthoDB" id="1684927at2"/>
<comment type="caution">
    <text evidence="3">The sequence shown here is derived from an EMBL/GenBank/DDBJ whole genome shotgun (WGS) entry which is preliminary data.</text>
</comment>
<evidence type="ECO:0000313" key="3">
    <source>
        <dbReference type="EMBL" id="KGR79490.1"/>
    </source>
</evidence>
<dbReference type="eggNOG" id="ENOG502ZEC7">
    <property type="taxonomic scope" value="Bacteria"/>
</dbReference>
<dbReference type="SUPFAM" id="SSF55383">
    <property type="entry name" value="Copper amine oxidase, domain N"/>
    <property type="match status" value="1"/>
</dbReference>
<proteinExistence type="predicted"/>
<dbReference type="Proteomes" id="UP000030416">
    <property type="component" value="Unassembled WGS sequence"/>
</dbReference>